<dbReference type="RefSeq" id="WP_077688780.1">
    <property type="nucleotide sequence ID" value="NZ_MCOK01000001.1"/>
</dbReference>
<evidence type="ECO:0000256" key="4">
    <source>
        <dbReference type="ARBA" id="ARBA00023163"/>
    </source>
</evidence>
<dbReference type="GO" id="GO:0006352">
    <property type="term" value="P:DNA-templated transcription initiation"/>
    <property type="evidence" value="ECO:0007669"/>
    <property type="project" value="InterPro"/>
</dbReference>
<evidence type="ECO:0000256" key="1">
    <source>
        <dbReference type="ARBA" id="ARBA00010641"/>
    </source>
</evidence>
<sequence>MTHDEHNTDALSELSSRTGDESARAAFLWFIDDQYHQVIRFLIRYGATKDDALDATQEAFLEAWRQIHFPGQKIDNPHGWIRQVALNKYRRPPGPRKRPLTAPETPLPERPECHPGHAELTAQTLHVLQVIHRLERTDRAVIAFCMDGFTSVEAANYLGLTPQQARDALKRARRRLARELAPAALQEGGNP</sequence>
<evidence type="ECO:0000256" key="3">
    <source>
        <dbReference type="ARBA" id="ARBA00023082"/>
    </source>
</evidence>
<evidence type="ECO:0000259" key="6">
    <source>
        <dbReference type="Pfam" id="PF04542"/>
    </source>
</evidence>
<dbReference type="STRING" id="501010.NOSIN_00140"/>
<comment type="caution">
    <text evidence="7">The sequence shown here is derived from an EMBL/GenBank/DDBJ whole genome shotgun (WGS) entry which is preliminary data.</text>
</comment>
<accession>A0A1V3BW11</accession>
<keyword evidence="3" id="KW-0731">Sigma factor</keyword>
<dbReference type="InterPro" id="IPR007627">
    <property type="entry name" value="RNA_pol_sigma70_r2"/>
</dbReference>
<dbReference type="Pfam" id="PF04542">
    <property type="entry name" value="Sigma70_r2"/>
    <property type="match status" value="1"/>
</dbReference>
<dbReference type="PANTHER" id="PTHR43133:SF25">
    <property type="entry name" value="RNA POLYMERASE SIGMA FACTOR RFAY-RELATED"/>
    <property type="match status" value="1"/>
</dbReference>
<dbReference type="AlphaFoldDB" id="A0A1V3BW11"/>
<dbReference type="InterPro" id="IPR036388">
    <property type="entry name" value="WH-like_DNA-bd_sf"/>
</dbReference>
<dbReference type="OrthoDB" id="3608473at2"/>
<dbReference type="Gene3D" id="1.10.10.10">
    <property type="entry name" value="Winged helix-like DNA-binding domain superfamily/Winged helix DNA-binding domain"/>
    <property type="match status" value="1"/>
</dbReference>
<feature type="domain" description="RNA polymerase sigma-70 region 2" evidence="6">
    <location>
        <begin position="35"/>
        <end position="89"/>
    </location>
</feature>
<dbReference type="SUPFAM" id="SSF88946">
    <property type="entry name" value="Sigma2 domain of RNA polymerase sigma factors"/>
    <property type="match status" value="1"/>
</dbReference>
<proteinExistence type="inferred from homology"/>
<reference evidence="8" key="1">
    <citation type="submission" date="2016-08" db="EMBL/GenBank/DDBJ databases">
        <authorList>
            <person name="Tokovenko B."/>
            <person name="Kalinowski J."/>
        </authorList>
    </citation>
    <scope>NUCLEOTIDE SEQUENCE [LARGE SCALE GENOMIC DNA]</scope>
    <source>
        <strain evidence="8">UTMC102</strain>
    </source>
</reference>
<dbReference type="InterPro" id="IPR013324">
    <property type="entry name" value="RNA_pol_sigma_r3/r4-like"/>
</dbReference>
<name>A0A1V3BW11_9ACTN</name>
<evidence type="ECO:0000313" key="7">
    <source>
        <dbReference type="EMBL" id="OOC52439.1"/>
    </source>
</evidence>
<dbReference type="InterPro" id="IPR013325">
    <property type="entry name" value="RNA_pol_sigma_r2"/>
</dbReference>
<protein>
    <recommendedName>
        <fullName evidence="6">RNA polymerase sigma-70 region 2 domain-containing protein</fullName>
    </recommendedName>
</protein>
<evidence type="ECO:0000313" key="8">
    <source>
        <dbReference type="Proteomes" id="UP000189004"/>
    </source>
</evidence>
<evidence type="ECO:0000256" key="2">
    <source>
        <dbReference type="ARBA" id="ARBA00023015"/>
    </source>
</evidence>
<dbReference type="Proteomes" id="UP000189004">
    <property type="component" value="Unassembled WGS sequence"/>
</dbReference>
<keyword evidence="8" id="KW-1185">Reference proteome</keyword>
<dbReference type="EMBL" id="MCOK01000001">
    <property type="protein sequence ID" value="OOC52439.1"/>
    <property type="molecule type" value="Genomic_DNA"/>
</dbReference>
<evidence type="ECO:0000256" key="5">
    <source>
        <dbReference type="SAM" id="MobiDB-lite"/>
    </source>
</evidence>
<dbReference type="InterPro" id="IPR039425">
    <property type="entry name" value="RNA_pol_sigma-70-like"/>
</dbReference>
<organism evidence="7 8">
    <name type="scientific">Nocardiopsis sinuspersici</name>
    <dbReference type="NCBI Taxonomy" id="501010"/>
    <lineage>
        <taxon>Bacteria</taxon>
        <taxon>Bacillati</taxon>
        <taxon>Actinomycetota</taxon>
        <taxon>Actinomycetes</taxon>
        <taxon>Streptosporangiales</taxon>
        <taxon>Nocardiopsidaceae</taxon>
        <taxon>Nocardiopsis</taxon>
    </lineage>
</organism>
<keyword evidence="2" id="KW-0805">Transcription regulation</keyword>
<dbReference type="GO" id="GO:0016987">
    <property type="term" value="F:sigma factor activity"/>
    <property type="evidence" value="ECO:0007669"/>
    <property type="project" value="UniProtKB-KW"/>
</dbReference>
<keyword evidence="4" id="KW-0804">Transcription</keyword>
<feature type="region of interest" description="Disordered" evidence="5">
    <location>
        <begin position="91"/>
        <end position="112"/>
    </location>
</feature>
<dbReference type="PANTHER" id="PTHR43133">
    <property type="entry name" value="RNA POLYMERASE ECF-TYPE SIGMA FACTO"/>
    <property type="match status" value="1"/>
</dbReference>
<comment type="similarity">
    <text evidence="1">Belongs to the sigma-70 factor family. ECF subfamily.</text>
</comment>
<dbReference type="SUPFAM" id="SSF88659">
    <property type="entry name" value="Sigma3 and sigma4 domains of RNA polymerase sigma factors"/>
    <property type="match status" value="1"/>
</dbReference>
<dbReference type="Gene3D" id="1.10.1740.10">
    <property type="match status" value="1"/>
</dbReference>
<gene>
    <name evidence="7" type="ORF">NOSIN_00140</name>
</gene>